<evidence type="ECO:0000256" key="2">
    <source>
        <dbReference type="ARBA" id="ARBA00022679"/>
    </source>
</evidence>
<dbReference type="GO" id="GO:0005975">
    <property type="term" value="P:carbohydrate metabolic process"/>
    <property type="evidence" value="ECO:0007669"/>
    <property type="project" value="InterPro"/>
</dbReference>
<dbReference type="Gene3D" id="2.70.98.40">
    <property type="entry name" value="Glycoside hydrolase, family 65, N-terminal domain"/>
    <property type="match status" value="1"/>
</dbReference>
<dbReference type="InterPro" id="IPR052047">
    <property type="entry name" value="GH94_Enzymes"/>
</dbReference>
<dbReference type="Gene3D" id="1.50.10.10">
    <property type="match status" value="1"/>
</dbReference>
<dbReference type="PANTHER" id="PTHR37469">
    <property type="entry name" value="CELLOBIONIC ACID PHOSPHORYLASE-RELATED"/>
    <property type="match status" value="1"/>
</dbReference>
<evidence type="ECO:0000256" key="1">
    <source>
        <dbReference type="ARBA" id="ARBA00022676"/>
    </source>
</evidence>
<dbReference type="InterPro" id="IPR037018">
    <property type="entry name" value="GH65_N"/>
</dbReference>
<dbReference type="GO" id="GO:0030246">
    <property type="term" value="F:carbohydrate binding"/>
    <property type="evidence" value="ECO:0007669"/>
    <property type="project" value="InterPro"/>
</dbReference>
<gene>
    <name evidence="5" type="ORF">COS59_01355</name>
</gene>
<dbReference type="GO" id="GO:0016757">
    <property type="term" value="F:glycosyltransferase activity"/>
    <property type="evidence" value="ECO:0007669"/>
    <property type="project" value="UniProtKB-KW"/>
</dbReference>
<dbReference type="InterPro" id="IPR037824">
    <property type="entry name" value="GH94N_2_NdvB"/>
</dbReference>
<dbReference type="InterPro" id="IPR033432">
    <property type="entry name" value="GH94_catalytic"/>
</dbReference>
<dbReference type="SUPFAM" id="SSF48208">
    <property type="entry name" value="Six-hairpin glycosidases"/>
    <property type="match status" value="1"/>
</dbReference>
<dbReference type="SUPFAM" id="SSF74650">
    <property type="entry name" value="Galactose mutarotase-like"/>
    <property type="match status" value="1"/>
</dbReference>
<evidence type="ECO:0000259" key="4">
    <source>
        <dbReference type="Pfam" id="PF17167"/>
    </source>
</evidence>
<evidence type="ECO:0000313" key="6">
    <source>
        <dbReference type="Proteomes" id="UP000230131"/>
    </source>
</evidence>
<feature type="domain" description="Glycosyl hydrolase 94 supersandwich" evidence="3">
    <location>
        <begin position="77"/>
        <end position="347"/>
    </location>
</feature>
<dbReference type="InterPro" id="IPR008928">
    <property type="entry name" value="6-hairpin_glycosidase_sf"/>
</dbReference>
<dbReference type="Pfam" id="PF17167">
    <property type="entry name" value="Glyco_hydro_94"/>
    <property type="match status" value="1"/>
</dbReference>
<dbReference type="EMBL" id="PEVH01000043">
    <property type="protein sequence ID" value="PIU99147.1"/>
    <property type="molecule type" value="Genomic_DNA"/>
</dbReference>
<evidence type="ECO:0000313" key="5">
    <source>
        <dbReference type="EMBL" id="PIU99147.1"/>
    </source>
</evidence>
<dbReference type="SMART" id="SM01068">
    <property type="entry name" value="CBM_X"/>
    <property type="match status" value="1"/>
</dbReference>
<keyword evidence="2" id="KW-0808">Transferase</keyword>
<dbReference type="Gene3D" id="2.60.420.10">
    <property type="entry name" value="Maltose phosphorylase, domain 3"/>
    <property type="match status" value="1"/>
</dbReference>
<keyword evidence="1" id="KW-0328">Glycosyltransferase</keyword>
<proteinExistence type="predicted"/>
<dbReference type="AlphaFoldDB" id="A0A2M7B7R6"/>
<name>A0A2M7B7R6_9BACT</name>
<dbReference type="PANTHER" id="PTHR37469:SF2">
    <property type="entry name" value="CELLOBIONIC ACID PHOSPHORYLASE"/>
    <property type="match status" value="1"/>
</dbReference>
<comment type="caution">
    <text evidence="5">The sequence shown here is derived from an EMBL/GenBank/DDBJ whole genome shotgun (WGS) entry which is preliminary data.</text>
</comment>
<feature type="domain" description="Glycosyl hydrolase 94 catalytic" evidence="4">
    <location>
        <begin position="360"/>
        <end position="784"/>
    </location>
</feature>
<dbReference type="Proteomes" id="UP000230131">
    <property type="component" value="Unassembled WGS sequence"/>
</dbReference>
<accession>A0A2M7B7R6</accession>
<protein>
    <submittedName>
        <fullName evidence="5">Uncharacterized protein</fullName>
    </submittedName>
</protein>
<dbReference type="CDD" id="cd11756">
    <property type="entry name" value="GH94N_ChvB_NdvB_1_like"/>
    <property type="match status" value="1"/>
</dbReference>
<dbReference type="InterPro" id="IPR012341">
    <property type="entry name" value="6hp_glycosidase-like_sf"/>
</dbReference>
<sequence>MSAEDKNALLFTAMAVFDSRKGNLENQIKSKTRRFNVKLSPKIFKLAKEYPKKEMIIKPINPLLFYNGLGGFDTLEKEYVIFLDRGVKTSVPWVNIISNPEFGFMITESGSSNTWSIDSYDNRITAWYPDNLLNKSSEIFYIRDEKTGELWSPTPYPLGNDRAYIIRHGKGYSVFEHVYNAIQHKLLMFVPITSKVKIFKLTMKNLGVEPRNISVTGFFELVLGLHREYTKHFLSTHIDEITKTVITQNVLRNDFHKNLVFIDMHNGNCHVTTSREEFFGRHGSIESPAVLKRERLSNEIKYEADHCVGLQTFINLEAGEEKDIVVMLGEGNNIDEVRKLVNIYREPLKLSEAFNKVKKFWDETSLSINIYTPDESLNTLFNGWLLYQVLSSRIFAKAGYYQISGAYGFRDQLQDSLAFIWSDPALVRKTIIKMARHQFREGDAQTWWHDHNGFGMRSVFSDQQLWLPAVVYTYISTTNDFNILNEQAPFLEGPLLDFKNEKEWVGAPKSTKESCSLYEHCLRAINKTINLGEHGLPLIGNGDWNDGFNNVGVEGKGESVWLGFFLYSTLINFLGICEKMNDIEYQDKYSEVAESLRKAIELHGWDGSWYKRAYFDNGTALGSYLNEELKIDSIAQSWAVISGAGKEERQREAMEAVEKYLMSDRKLLRLLTPPLQKSSLQVGYIQDYPPGVRENGSQYNHAALWAAQAFAILGEGDKAKNIIDLVNPINRSKNLESIGQYRIEPYVVASDIYSEPPFMGRGGWSWYTGSAGLMYRTILEFILGFKVLGSKLTFNPCIPKEWKEYKLIYRFGSANYKITVKNPLGVSHGVKSVSVNGKTIKSKEIPLLNNIKTYNIEVVLGE</sequence>
<evidence type="ECO:0000259" key="3">
    <source>
        <dbReference type="Pfam" id="PF06165"/>
    </source>
</evidence>
<dbReference type="InterPro" id="IPR011013">
    <property type="entry name" value="Gal_mutarotase_sf_dom"/>
</dbReference>
<reference evidence="6" key="1">
    <citation type="submission" date="2017-09" db="EMBL/GenBank/DDBJ databases">
        <title>Depth-based differentiation of microbial function through sediment-hosted aquifers and enrichment of novel symbionts in the deep terrestrial subsurface.</title>
        <authorList>
            <person name="Probst A.J."/>
            <person name="Ladd B."/>
            <person name="Jarett J.K."/>
            <person name="Geller-Mcgrath D.E."/>
            <person name="Sieber C.M.K."/>
            <person name="Emerson J.B."/>
            <person name="Anantharaman K."/>
            <person name="Thomas B.C."/>
            <person name="Malmstrom R."/>
            <person name="Stieglmeier M."/>
            <person name="Klingl A."/>
            <person name="Woyke T."/>
            <person name="Ryan C.M."/>
            <person name="Banfield J.F."/>
        </authorList>
    </citation>
    <scope>NUCLEOTIDE SEQUENCE [LARGE SCALE GENOMIC DNA]</scope>
</reference>
<organism evidence="5 6">
    <name type="scientific">Candidatus Wolfebacteria bacterium CG03_land_8_20_14_0_80_36_15</name>
    <dbReference type="NCBI Taxonomy" id="1975067"/>
    <lineage>
        <taxon>Bacteria</taxon>
        <taxon>Candidatus Wolfeibacteriota</taxon>
    </lineage>
</organism>
<dbReference type="InterPro" id="IPR010383">
    <property type="entry name" value="Glyco_hydrolase_94_b-supersand"/>
</dbReference>
<dbReference type="Pfam" id="PF06165">
    <property type="entry name" value="GH94_b-supersand"/>
    <property type="match status" value="1"/>
</dbReference>